<evidence type="ECO:0000256" key="6">
    <source>
        <dbReference type="SAM" id="Phobius"/>
    </source>
</evidence>
<evidence type="ECO:0000256" key="4">
    <source>
        <dbReference type="ARBA" id="ARBA00022989"/>
    </source>
</evidence>
<name>A0A7H9AY07_ZYGMR</name>
<dbReference type="OrthoDB" id="1935484at2759"/>
<feature type="transmembrane region" description="Helical" evidence="6">
    <location>
        <begin position="396"/>
        <end position="417"/>
    </location>
</feature>
<keyword evidence="5 6" id="KW-0472">Membrane</keyword>
<feature type="transmembrane region" description="Helical" evidence="6">
    <location>
        <begin position="191"/>
        <end position="211"/>
    </location>
</feature>
<dbReference type="Gene3D" id="1.20.1250.20">
    <property type="entry name" value="MFS general substrate transporter like domains"/>
    <property type="match status" value="1"/>
</dbReference>
<dbReference type="InterPro" id="IPR036259">
    <property type="entry name" value="MFS_trans_sf"/>
</dbReference>
<evidence type="ECO:0000313" key="7">
    <source>
        <dbReference type="EMBL" id="QLG70984.1"/>
    </source>
</evidence>
<proteinExistence type="predicted"/>
<feature type="transmembrane region" description="Helical" evidence="6">
    <location>
        <begin position="223"/>
        <end position="242"/>
    </location>
</feature>
<comment type="subcellular location">
    <subcellularLocation>
        <location evidence="1">Membrane</location>
        <topology evidence="1">Multi-pass membrane protein</topology>
    </subcellularLocation>
</comment>
<dbReference type="RefSeq" id="XP_037142712.1">
    <property type="nucleotide sequence ID" value="XM_037286817.1"/>
</dbReference>
<evidence type="ECO:0000256" key="5">
    <source>
        <dbReference type="ARBA" id="ARBA00023136"/>
    </source>
</evidence>
<evidence type="ECO:0000256" key="2">
    <source>
        <dbReference type="ARBA" id="ARBA00022448"/>
    </source>
</evidence>
<protein>
    <recommendedName>
        <fullName evidence="9">Major facilitator superfamily (MFS) profile domain-containing protein</fullName>
    </recommendedName>
</protein>
<feature type="transmembrane region" description="Helical" evidence="6">
    <location>
        <begin position="334"/>
        <end position="356"/>
    </location>
</feature>
<keyword evidence="2" id="KW-0813">Transport</keyword>
<dbReference type="SUPFAM" id="SSF103473">
    <property type="entry name" value="MFS general substrate transporter"/>
    <property type="match status" value="1"/>
</dbReference>
<keyword evidence="4 6" id="KW-1133">Transmembrane helix</keyword>
<feature type="transmembrane region" description="Helical" evidence="6">
    <location>
        <begin position="368"/>
        <end position="390"/>
    </location>
</feature>
<dbReference type="GO" id="GO:0016020">
    <property type="term" value="C:membrane"/>
    <property type="evidence" value="ECO:0007669"/>
    <property type="project" value="UniProtKB-SubCell"/>
</dbReference>
<keyword evidence="3 6" id="KW-0812">Transmembrane</keyword>
<dbReference type="InterPro" id="IPR011701">
    <property type="entry name" value="MFS"/>
</dbReference>
<dbReference type="KEGG" id="zmk:HG535_0B00210"/>
<dbReference type="FunFam" id="1.20.1250.20:FF:000106">
    <property type="entry name" value="MFS transporter, putative"/>
    <property type="match status" value="1"/>
</dbReference>
<dbReference type="GeneID" id="59234645"/>
<accession>A0A7H9AY07</accession>
<dbReference type="PANTHER" id="PTHR43791:SF29">
    <property type="entry name" value="MAJOR FACILITATOR SUPERFAMILY (MFS) PROFILE DOMAIN-CONTAINING PROTEIN"/>
    <property type="match status" value="1"/>
</dbReference>
<organism evidence="7 8">
    <name type="scientific">Zygotorulaspora mrakii</name>
    <name type="common">Zygosaccharomyces mrakii</name>
    <dbReference type="NCBI Taxonomy" id="42260"/>
    <lineage>
        <taxon>Eukaryota</taxon>
        <taxon>Fungi</taxon>
        <taxon>Dikarya</taxon>
        <taxon>Ascomycota</taxon>
        <taxon>Saccharomycotina</taxon>
        <taxon>Saccharomycetes</taxon>
        <taxon>Saccharomycetales</taxon>
        <taxon>Saccharomycetaceae</taxon>
        <taxon>Zygotorulaspora</taxon>
    </lineage>
</organism>
<dbReference type="Pfam" id="PF07690">
    <property type="entry name" value="MFS_1"/>
    <property type="match status" value="1"/>
</dbReference>
<dbReference type="AlphaFoldDB" id="A0A7H9AY07"/>
<sequence>MVTFPYNKKGTKKENVLVTEDTQSTASLTSPSDSESLGFGSVSSVHIFNDSKVADYYFKIYDDCKYECRKYFDPKFQWTASEERKVVRKVDLRVAFWAMWMFAALNIDRNNLSQALSDNFLDDVGLTTADYNLGNTVNLVCFILAEMPAQLISKKIGPDRWVPFEMIAWSIVAMSQAAIKNRSGFLATRALLGMLEGGFIADTVLWLSYFYTGSELTIRLGYFYVSGQITTIVMSLVAYGLLQIRAAGMGGWQWLFVVEGLFTFIIGVMSYFLMSPSVSQTKAWFRPKGSYTEREVKIVVNKLLRDDPAKGEMNNRQAVSFKKLLTSLADYNLWPMYLLSYLACMGLTSTSSYLTLILRKLGFSTVNTILLTIPKTAGAALTLLLMNYLASATNQTLLVAMLEPIWVIPCAIALRWWPGLNVNVWATFALLNVALSYPACYASLLALVSKNSNSVRNRTISQTIMNIMAQLSAITCSNLYQPHDAPLYHKGNEILLGLNVATFVALGATRYYYSHQNQRREKIWNSMDSEQQELYLQNSEQLGTKRLDFRFSL</sequence>
<dbReference type="PANTHER" id="PTHR43791">
    <property type="entry name" value="PERMEASE-RELATED"/>
    <property type="match status" value="1"/>
</dbReference>
<feature type="transmembrane region" description="Helical" evidence="6">
    <location>
        <begin position="424"/>
        <end position="448"/>
    </location>
</feature>
<keyword evidence="8" id="KW-1185">Reference proteome</keyword>
<dbReference type="GO" id="GO:0022857">
    <property type="term" value="F:transmembrane transporter activity"/>
    <property type="evidence" value="ECO:0007669"/>
    <property type="project" value="InterPro"/>
</dbReference>
<evidence type="ECO:0000256" key="3">
    <source>
        <dbReference type="ARBA" id="ARBA00022692"/>
    </source>
</evidence>
<evidence type="ECO:0000256" key="1">
    <source>
        <dbReference type="ARBA" id="ARBA00004141"/>
    </source>
</evidence>
<dbReference type="EMBL" id="CP058605">
    <property type="protein sequence ID" value="QLG70984.1"/>
    <property type="molecule type" value="Genomic_DNA"/>
</dbReference>
<evidence type="ECO:0008006" key="9">
    <source>
        <dbReference type="Google" id="ProtNLM"/>
    </source>
</evidence>
<reference evidence="7 8" key="1">
    <citation type="submission" date="2020-07" db="EMBL/GenBank/DDBJ databases">
        <title>The yeast mating-type switching endonuclease HO is a domesticated member of an unorthodox homing genetic element family.</title>
        <authorList>
            <person name="Coughlan A.Y."/>
            <person name="Lombardi L."/>
            <person name="Braun-Galleani S."/>
            <person name="Martos A.R."/>
            <person name="Galeote V."/>
            <person name="Bigey F."/>
            <person name="Dequin S."/>
            <person name="Byrne K.P."/>
            <person name="Wolfe K.H."/>
        </authorList>
    </citation>
    <scope>NUCLEOTIDE SEQUENCE [LARGE SCALE GENOMIC DNA]</scope>
    <source>
        <strain evidence="7 8">NRRL Y-6702</strain>
    </source>
</reference>
<gene>
    <name evidence="7" type="ORF">HG535_0B00210</name>
</gene>
<dbReference type="Proteomes" id="UP000509704">
    <property type="component" value="Chromosome 2"/>
</dbReference>
<feature type="transmembrane region" description="Helical" evidence="6">
    <location>
        <begin position="254"/>
        <end position="274"/>
    </location>
</feature>
<evidence type="ECO:0000313" key="8">
    <source>
        <dbReference type="Proteomes" id="UP000509704"/>
    </source>
</evidence>